<proteinExistence type="predicted"/>
<keyword evidence="3" id="KW-1185">Reference proteome</keyword>
<dbReference type="EMBL" id="CAUYUJ010008336">
    <property type="protein sequence ID" value="CAK0823643.1"/>
    <property type="molecule type" value="Genomic_DNA"/>
</dbReference>
<feature type="compositionally biased region" description="Basic and acidic residues" evidence="1">
    <location>
        <begin position="43"/>
        <end position="73"/>
    </location>
</feature>
<feature type="region of interest" description="Disordered" evidence="1">
    <location>
        <begin position="1"/>
        <end position="108"/>
    </location>
</feature>
<accession>A0ABN9RWA6</accession>
<name>A0ABN9RWA6_9DINO</name>
<gene>
    <name evidence="2" type="ORF">PCOR1329_LOCUS24286</name>
</gene>
<evidence type="ECO:0000256" key="1">
    <source>
        <dbReference type="SAM" id="MobiDB-lite"/>
    </source>
</evidence>
<feature type="compositionally biased region" description="Low complexity" evidence="1">
    <location>
        <begin position="257"/>
        <end position="282"/>
    </location>
</feature>
<protein>
    <recommendedName>
        <fullName evidence="4">FACT complex subunit</fullName>
    </recommendedName>
</protein>
<evidence type="ECO:0000313" key="3">
    <source>
        <dbReference type="Proteomes" id="UP001189429"/>
    </source>
</evidence>
<reference evidence="2" key="1">
    <citation type="submission" date="2023-10" db="EMBL/GenBank/DDBJ databases">
        <authorList>
            <person name="Chen Y."/>
            <person name="Shah S."/>
            <person name="Dougan E. K."/>
            <person name="Thang M."/>
            <person name="Chan C."/>
        </authorList>
    </citation>
    <scope>NUCLEOTIDE SEQUENCE [LARGE SCALE GENOMIC DNA]</scope>
</reference>
<comment type="caution">
    <text evidence="2">The sequence shown here is derived from an EMBL/GenBank/DDBJ whole genome shotgun (WGS) entry which is preliminary data.</text>
</comment>
<feature type="compositionally biased region" description="Basic and acidic residues" evidence="1">
    <location>
        <begin position="20"/>
        <end position="35"/>
    </location>
</feature>
<sequence length="312" mass="32826">MAQPPGQKHVVVGAVDSEPPGEKDASGDTGSEIKVESATTDDPPGRVKKDDKADESKKDKDGKDEKLKKDKKDKSHKKDAKEKKDKKSSAEKLEKKKQLLALGEDAPKGHAAYGRVHFSAPKNKFFFTQGAPPNKIEVAVSVSMANGSEAMAGRIARLCYVRLVDHGASKEELVQYRDDLLKLSRKIPVGPPLAQPSGEGAAAAGGGAPGEGDAAKSARKQPRPTGEAAAATGDGAPGDGGAVKSPQSGRGLRPRRAPTAAPRRAPARLARAALRGARRSGSGARGRRRPPDRRGALRPASAPPRRRLPREA</sequence>
<evidence type="ECO:0008006" key="4">
    <source>
        <dbReference type="Google" id="ProtNLM"/>
    </source>
</evidence>
<evidence type="ECO:0000313" key="2">
    <source>
        <dbReference type="EMBL" id="CAK0823643.1"/>
    </source>
</evidence>
<organism evidence="2 3">
    <name type="scientific">Prorocentrum cordatum</name>
    <dbReference type="NCBI Taxonomy" id="2364126"/>
    <lineage>
        <taxon>Eukaryota</taxon>
        <taxon>Sar</taxon>
        <taxon>Alveolata</taxon>
        <taxon>Dinophyceae</taxon>
        <taxon>Prorocentrales</taxon>
        <taxon>Prorocentraceae</taxon>
        <taxon>Prorocentrum</taxon>
    </lineage>
</organism>
<feature type="compositionally biased region" description="Low complexity" evidence="1">
    <location>
        <begin position="224"/>
        <end position="234"/>
    </location>
</feature>
<dbReference type="Proteomes" id="UP001189429">
    <property type="component" value="Unassembled WGS sequence"/>
</dbReference>
<feature type="compositionally biased region" description="Basic and acidic residues" evidence="1">
    <location>
        <begin position="79"/>
        <end position="97"/>
    </location>
</feature>
<feature type="region of interest" description="Disordered" evidence="1">
    <location>
        <begin position="191"/>
        <end position="312"/>
    </location>
</feature>